<sequence length="460" mass="49882">MLTELVAARLGHLSEDEQEVLEYVTFAEPISLNVLQRLVPAAAIETVEARKLIAVQPDGLRRQVRLAHPLYGEVTMRACPYLRRVRHLRELASALARTGLRRNGDALRLAVWWLESDAPGDPAVLLRAGRDALAVLDIPLATQLGWAAHRAGGGVAAGAWLTGVLNLAGEHERAAAVSREVPEPDDDAGLTALAEARLQVHGLGLGQIDKVRETYTEVIGRLRSPSHRARITAVYAYQLAVQLDCRTAADLPEPEADPVLAAYVAHAKTTGLVHLGRYREAAELAERVLAVVEEWRDARPMAVLGLEVDRHTAMLLSGDLATAERRIVADHERAVADQLWHGWTSLRIMCRARSARFAGHVREALRLALVAYDSMPAAYRDVTLGEVALAAALCGDGDTAAQAVRAGTDEPPSNGYRIMTFWAELARPWVAALRSDLATAVRAGLAVATWPARTTCPHSS</sequence>
<dbReference type="EMBL" id="BLAD01000097">
    <property type="protein sequence ID" value="GES05333.1"/>
    <property type="molecule type" value="Genomic_DNA"/>
</dbReference>
<evidence type="ECO:0000313" key="2">
    <source>
        <dbReference type="Proteomes" id="UP000334990"/>
    </source>
</evidence>
<name>A0A5M3WDZ9_9ACTN</name>
<evidence type="ECO:0000313" key="1">
    <source>
        <dbReference type="EMBL" id="GES05333.1"/>
    </source>
</evidence>
<organism evidence="1 2">
    <name type="scientific">Acrocarpospora corrugata</name>
    <dbReference type="NCBI Taxonomy" id="35763"/>
    <lineage>
        <taxon>Bacteria</taxon>
        <taxon>Bacillati</taxon>
        <taxon>Actinomycetota</taxon>
        <taxon>Actinomycetes</taxon>
        <taxon>Streptosporangiales</taxon>
        <taxon>Streptosporangiaceae</taxon>
        <taxon>Acrocarpospora</taxon>
    </lineage>
</organism>
<comment type="caution">
    <text evidence="1">The sequence shown here is derived from an EMBL/GenBank/DDBJ whole genome shotgun (WGS) entry which is preliminary data.</text>
</comment>
<gene>
    <name evidence="1" type="ORF">Acor_74010</name>
</gene>
<dbReference type="AlphaFoldDB" id="A0A5M3WDZ9"/>
<dbReference type="Proteomes" id="UP000334990">
    <property type="component" value="Unassembled WGS sequence"/>
</dbReference>
<dbReference type="RefSeq" id="WP_170317263.1">
    <property type="nucleotide sequence ID" value="NZ_BAAABN010000058.1"/>
</dbReference>
<proteinExistence type="predicted"/>
<protein>
    <submittedName>
        <fullName evidence="1">Uncharacterized protein</fullName>
    </submittedName>
</protein>
<keyword evidence="2" id="KW-1185">Reference proteome</keyword>
<reference evidence="1 2" key="1">
    <citation type="submission" date="2019-10" db="EMBL/GenBank/DDBJ databases">
        <title>Whole genome shotgun sequence of Acrocarpospora corrugata NBRC 13972.</title>
        <authorList>
            <person name="Ichikawa N."/>
            <person name="Kimura A."/>
            <person name="Kitahashi Y."/>
            <person name="Komaki H."/>
            <person name="Oguchi A."/>
        </authorList>
    </citation>
    <scope>NUCLEOTIDE SEQUENCE [LARGE SCALE GENOMIC DNA]</scope>
    <source>
        <strain evidence="1 2">NBRC 13972</strain>
    </source>
</reference>
<accession>A0A5M3WDZ9</accession>